<evidence type="ECO:0000313" key="1">
    <source>
        <dbReference type="EnsemblPlants" id="AVESA.00010b.r2.7CG0662140.1.CDS"/>
    </source>
</evidence>
<accession>A0ACD6A186</accession>
<dbReference type="EnsemblPlants" id="AVESA.00010b.r2.7CG0662140.1">
    <property type="protein sequence ID" value="AVESA.00010b.r2.7CG0662140.1.CDS"/>
    <property type="gene ID" value="AVESA.00010b.r2.7CG0662140"/>
</dbReference>
<name>A0ACD6A186_AVESA</name>
<dbReference type="Proteomes" id="UP001732700">
    <property type="component" value="Chromosome 7C"/>
</dbReference>
<organism evidence="1 2">
    <name type="scientific">Avena sativa</name>
    <name type="common">Oat</name>
    <dbReference type="NCBI Taxonomy" id="4498"/>
    <lineage>
        <taxon>Eukaryota</taxon>
        <taxon>Viridiplantae</taxon>
        <taxon>Streptophyta</taxon>
        <taxon>Embryophyta</taxon>
        <taxon>Tracheophyta</taxon>
        <taxon>Spermatophyta</taxon>
        <taxon>Magnoliopsida</taxon>
        <taxon>Liliopsida</taxon>
        <taxon>Poales</taxon>
        <taxon>Poaceae</taxon>
        <taxon>BOP clade</taxon>
        <taxon>Pooideae</taxon>
        <taxon>Poodae</taxon>
        <taxon>Poeae</taxon>
        <taxon>Poeae Chloroplast Group 1 (Aveneae type)</taxon>
        <taxon>Aveninae</taxon>
        <taxon>Avena</taxon>
    </lineage>
</organism>
<sequence>MSHPQAPGVIPSSNKDTCPHPPRRRNRVLIGRPSKITQKYYGLGLLLPPSEGGEVEQGKGPIEKSGAAAATTARPLAARATADGSHLRSLGCVPGRAVSKGSKSSGEFLHTAANGTKGFGFQLSLGRVPIHAQDGERRQPEAAALGLMRKSGTKEDIEGSIGFDRTVAVNPSPVCAQAGGRSDLMIRVCNCTRRSSSLHNPNNMDILMTCKGCGGESIVDRGGPSCGSKANTRGLELPRPIDPEVRWKTVNKRQRAARRARTSFSGEDRMKDEIKSFYACPNATSLEVVQKYPPVSESEKLGVSILGRRFSDPLENVPIKKRRVLMDCSPSPPPTPLLVDPSEKKLRISCGGISSYGKHHKVKTPGGKHIDEKRGPLDAADFSGISILAAAACESEMDVAMLNGECSKSAHSLEERKSEPIAGSSELGLLHELKGDKLNIPDASRCKLDMAKKLLETAPDTEPLFPTTLNSSESAPDMNPLFPTTLKKSENCVESVAALEANTSLLSSLSNANKTDDFSSVSDAKSSDVTISTNSSTDKPAGCFRDTVVHTKQSNGARDSRLHWDLNVAMEAWDIHSGDDNHDMVGPGPVASVSDCNAAEKEMAKVQACEDLSESTVAVDILHHSGDKVHVVDVAKDVKTKGEGDFPGDSFHPLCTGSPQNMQPLESESLNGNNSSVETNDFHDLQKRSYVSEVELHLGSNPDLSSLALTSEHFAFAANVEKLDVSRTSPLDCEGSEDGHGGVSSIQTSDLSFRVKPMTSRIVSEESTNIAAVTVSNKSCTEVGSIDHKLGQASLRSISEYRNQELFDVDSGTSKIDQLANDETEHATDVLCIAKRAADADTDSELHDSHPENNPGISDCVLSYVHEGGGVDATSNHKNHLITCANSSSAETYYIASNTHARGLNSECTKQAATYMDSIVDSQSAAQSYPSGYKNDLQKVASNSFLEHCYQTGTSHISKDHSVTRKVDVEEDDSQYEDGELRESGDRYWVDDGYEEVKCANHQVSDYKDEKTAPDIHLAPVGSVSNNMVTAVADHNVTLSRKEDCDVSPVSSKRSWSSNCLDGGSGIMCSTTTRSVHVSMRNETRMYDNSDCAIAGSAATVSQSERGTDGLGDDPLNISTKLIGWDALPEDQRHSRHDSRDRVYSSDLCVLGTLEAVEASESFQQMGLTNRDVQSRLGRPRSFDRPHRNEQCRSDDGYGSGSKAERTIDRSHGRGGASRHIQASNRGEQWVENSNNPCSTQRRSPDYYNYGPPGPRNAAEAAVAKMESNGFVVAPDGTLVRAVDAANAGTMARRMRNTSSSYLPLPGRGSPIDKDGSCGLSRAPAHAREAPPERRFGACGNQSGRYGPDMDKDSATDGNLSSVRCPLSNRQRRFPPHRGSLNLSRAHSRSPSGSRSRSPHAWTSPRNRREMMANGGSSIRRHSRSPNYMTGIRIGRMTSPRRQPGFSDRVMRDSPSSRNHTYTQHDSTWVEGRSCSTVNISDPKKRYSRRSPPPRITSRDDRFGAMDSQGQPRSREFRRTTEVPYGFERGNKQGGNGDDKREYNDRYGTVKPYEQNGVVKQFRNHTGDKLHPCISAPRSPEPQRRGNPRRF</sequence>
<keyword evidence="2" id="KW-1185">Reference proteome</keyword>
<evidence type="ECO:0000313" key="2">
    <source>
        <dbReference type="Proteomes" id="UP001732700"/>
    </source>
</evidence>
<proteinExistence type="predicted"/>
<reference evidence="1" key="1">
    <citation type="submission" date="2021-05" db="EMBL/GenBank/DDBJ databases">
        <authorList>
            <person name="Scholz U."/>
            <person name="Mascher M."/>
            <person name="Fiebig A."/>
        </authorList>
    </citation>
    <scope>NUCLEOTIDE SEQUENCE [LARGE SCALE GENOMIC DNA]</scope>
</reference>
<reference evidence="1" key="2">
    <citation type="submission" date="2025-09" db="UniProtKB">
        <authorList>
            <consortium name="EnsemblPlants"/>
        </authorList>
    </citation>
    <scope>IDENTIFICATION</scope>
</reference>
<protein>
    <submittedName>
        <fullName evidence="1">Uncharacterized protein</fullName>
    </submittedName>
</protein>